<protein>
    <submittedName>
        <fullName evidence="1">Uncharacterized protein</fullName>
    </submittedName>
</protein>
<comment type="caution">
    <text evidence="1">The sequence shown here is derived from an EMBL/GenBank/DDBJ whole genome shotgun (WGS) entry which is preliminary data.</text>
</comment>
<proteinExistence type="predicted"/>
<name>A0A392UH07_9FABA</name>
<organism evidence="1 2">
    <name type="scientific">Trifolium medium</name>
    <dbReference type="NCBI Taxonomy" id="97028"/>
    <lineage>
        <taxon>Eukaryota</taxon>
        <taxon>Viridiplantae</taxon>
        <taxon>Streptophyta</taxon>
        <taxon>Embryophyta</taxon>
        <taxon>Tracheophyta</taxon>
        <taxon>Spermatophyta</taxon>
        <taxon>Magnoliopsida</taxon>
        <taxon>eudicotyledons</taxon>
        <taxon>Gunneridae</taxon>
        <taxon>Pentapetalae</taxon>
        <taxon>rosids</taxon>
        <taxon>fabids</taxon>
        <taxon>Fabales</taxon>
        <taxon>Fabaceae</taxon>
        <taxon>Papilionoideae</taxon>
        <taxon>50 kb inversion clade</taxon>
        <taxon>NPAAA clade</taxon>
        <taxon>Hologalegina</taxon>
        <taxon>IRL clade</taxon>
        <taxon>Trifolieae</taxon>
        <taxon>Trifolium</taxon>
    </lineage>
</organism>
<evidence type="ECO:0000313" key="1">
    <source>
        <dbReference type="EMBL" id="MCI71716.1"/>
    </source>
</evidence>
<sequence length="30" mass="2981">MAMKILHPATIGFLGSPTSVTVPSSAPGVI</sequence>
<reference evidence="1 2" key="1">
    <citation type="journal article" date="2018" name="Front. Plant Sci.">
        <title>Red Clover (Trifolium pratense) and Zigzag Clover (T. medium) - A Picture of Genomic Similarities and Differences.</title>
        <authorList>
            <person name="Dluhosova J."/>
            <person name="Istvanek J."/>
            <person name="Nedelnik J."/>
            <person name="Repkova J."/>
        </authorList>
    </citation>
    <scope>NUCLEOTIDE SEQUENCE [LARGE SCALE GENOMIC DNA]</scope>
    <source>
        <strain evidence="2">cv. 10/8</strain>
        <tissue evidence="1">Leaf</tissue>
    </source>
</reference>
<dbReference type="AlphaFoldDB" id="A0A392UH07"/>
<dbReference type="Proteomes" id="UP000265520">
    <property type="component" value="Unassembled WGS sequence"/>
</dbReference>
<evidence type="ECO:0000313" key="2">
    <source>
        <dbReference type="Proteomes" id="UP000265520"/>
    </source>
</evidence>
<feature type="non-terminal residue" evidence="1">
    <location>
        <position position="30"/>
    </location>
</feature>
<accession>A0A392UH07</accession>
<dbReference type="EMBL" id="LXQA010802437">
    <property type="protein sequence ID" value="MCI71716.1"/>
    <property type="molecule type" value="Genomic_DNA"/>
</dbReference>
<keyword evidence="2" id="KW-1185">Reference proteome</keyword>